<evidence type="ECO:0000313" key="2">
    <source>
        <dbReference type="Proteomes" id="UP000002417"/>
    </source>
</evidence>
<dbReference type="HOGENOM" id="CLU_2358966_0_0_5"/>
<keyword evidence="2" id="KW-1185">Reference proteome</keyword>
<organism evidence="1 2">
    <name type="scientific">Xanthobacter autotrophicus (strain ATCC BAA-1158 / Py2)</name>
    <dbReference type="NCBI Taxonomy" id="78245"/>
    <lineage>
        <taxon>Bacteria</taxon>
        <taxon>Pseudomonadati</taxon>
        <taxon>Pseudomonadota</taxon>
        <taxon>Alphaproteobacteria</taxon>
        <taxon>Hyphomicrobiales</taxon>
        <taxon>Xanthobacteraceae</taxon>
        <taxon>Xanthobacter</taxon>
    </lineage>
</organism>
<dbReference type="EMBL" id="CP000781">
    <property type="protein sequence ID" value="ABS68894.1"/>
    <property type="molecule type" value="Genomic_DNA"/>
</dbReference>
<accession>A7ILK1</accession>
<dbReference type="KEGG" id="xau:Xaut_3666"/>
<dbReference type="OrthoDB" id="8410940at2"/>
<sequence>MSDGYETLKDILDAAYAQASKGKGKERHANDKPFHDQPIMHIARKRGIGFPLGQADKKSEEAQGMLERGQKDAAIRELLGSIVYLSAAILLIRERE</sequence>
<dbReference type="Proteomes" id="UP000002417">
    <property type="component" value="Chromosome"/>
</dbReference>
<gene>
    <name evidence="1" type="ordered locus">Xaut_3666</name>
</gene>
<protein>
    <submittedName>
        <fullName evidence="1">Uncharacterized protein</fullName>
    </submittedName>
</protein>
<dbReference type="AlphaFoldDB" id="A7ILK1"/>
<dbReference type="STRING" id="78245.Xaut_3666"/>
<reference evidence="1 2" key="1">
    <citation type="submission" date="2007-07" db="EMBL/GenBank/DDBJ databases">
        <title>Complete sequence of chromosome of Xanthobacter autotrophicus Py2.</title>
        <authorList>
            <consortium name="US DOE Joint Genome Institute"/>
            <person name="Copeland A."/>
            <person name="Lucas S."/>
            <person name="Lapidus A."/>
            <person name="Barry K."/>
            <person name="Glavina del Rio T."/>
            <person name="Hammon N."/>
            <person name="Israni S."/>
            <person name="Dalin E."/>
            <person name="Tice H."/>
            <person name="Pitluck S."/>
            <person name="Sims D."/>
            <person name="Brettin T."/>
            <person name="Bruce D."/>
            <person name="Detter J.C."/>
            <person name="Han C."/>
            <person name="Tapia R."/>
            <person name="Brainard J."/>
            <person name="Schmutz J."/>
            <person name="Larimer F."/>
            <person name="Land M."/>
            <person name="Hauser L."/>
            <person name="Kyrpides N."/>
            <person name="Kim E."/>
            <person name="Ensigns S.A."/>
            <person name="Richardson P."/>
        </authorList>
    </citation>
    <scope>NUCLEOTIDE SEQUENCE [LARGE SCALE GENOMIC DNA]</scope>
    <source>
        <strain evidence="2">ATCC BAA-1158 / Py2</strain>
    </source>
</reference>
<proteinExistence type="predicted"/>
<name>A7ILK1_XANP2</name>
<dbReference type="eggNOG" id="ENOG5033DFR">
    <property type="taxonomic scope" value="Bacteria"/>
</dbReference>
<evidence type="ECO:0000313" key="1">
    <source>
        <dbReference type="EMBL" id="ABS68894.1"/>
    </source>
</evidence>